<dbReference type="PANTHER" id="PTHR33990:SF1">
    <property type="entry name" value="PROTEIN YJDN"/>
    <property type="match status" value="1"/>
</dbReference>
<protein>
    <recommendedName>
        <fullName evidence="1">PhnB-like domain-containing protein</fullName>
    </recommendedName>
</protein>
<dbReference type="Gene3D" id="3.10.180.10">
    <property type="entry name" value="2,3-Dihydroxybiphenyl 1,2-Dioxygenase, domain 1"/>
    <property type="match status" value="1"/>
</dbReference>
<keyword evidence="3" id="KW-1185">Reference proteome</keyword>
<dbReference type="CDD" id="cd06588">
    <property type="entry name" value="PhnB_like"/>
    <property type="match status" value="1"/>
</dbReference>
<gene>
    <name evidence="2" type="ORF">BC351_02520</name>
</gene>
<reference evidence="3" key="1">
    <citation type="submission" date="2016-07" db="EMBL/GenBank/DDBJ databases">
        <authorList>
            <person name="Florea S."/>
            <person name="Webb J.S."/>
            <person name="Jaromczyk J."/>
            <person name="Schardl C.L."/>
        </authorList>
    </citation>
    <scope>NUCLEOTIDE SEQUENCE [LARGE SCALE GENOMIC DNA]</scope>
    <source>
        <strain evidence="3">CY1</strain>
    </source>
</reference>
<evidence type="ECO:0000313" key="3">
    <source>
        <dbReference type="Proteomes" id="UP000190626"/>
    </source>
</evidence>
<organism evidence="2 3">
    <name type="scientific">Paenibacillus ferrarius</name>
    <dbReference type="NCBI Taxonomy" id="1469647"/>
    <lineage>
        <taxon>Bacteria</taxon>
        <taxon>Bacillati</taxon>
        <taxon>Bacillota</taxon>
        <taxon>Bacilli</taxon>
        <taxon>Bacillales</taxon>
        <taxon>Paenibacillaceae</taxon>
        <taxon>Paenibacillus</taxon>
    </lineage>
</organism>
<comment type="caution">
    <text evidence="2">The sequence shown here is derived from an EMBL/GenBank/DDBJ whole genome shotgun (WGS) entry which is preliminary data.</text>
</comment>
<evidence type="ECO:0000259" key="1">
    <source>
        <dbReference type="Pfam" id="PF06983"/>
    </source>
</evidence>
<feature type="domain" description="PhnB-like" evidence="1">
    <location>
        <begin position="7"/>
        <end position="126"/>
    </location>
</feature>
<evidence type="ECO:0000313" key="2">
    <source>
        <dbReference type="EMBL" id="OPH62129.1"/>
    </source>
</evidence>
<dbReference type="AlphaFoldDB" id="A0A1V4HT65"/>
<dbReference type="STRING" id="1469647.BC351_02520"/>
<name>A0A1V4HT65_9BACL</name>
<accession>A0A1V4HT65</accession>
<dbReference type="InterPro" id="IPR028973">
    <property type="entry name" value="PhnB-like"/>
</dbReference>
<dbReference type="Pfam" id="PF06983">
    <property type="entry name" value="3-dmu-9_3-mt"/>
    <property type="match status" value="1"/>
</dbReference>
<dbReference type="SUPFAM" id="SSF54593">
    <property type="entry name" value="Glyoxalase/Bleomycin resistance protein/Dihydroxybiphenyl dioxygenase"/>
    <property type="match status" value="1"/>
</dbReference>
<dbReference type="RefSeq" id="WP_079409126.1">
    <property type="nucleotide sequence ID" value="NZ_MBTG01000001.1"/>
</dbReference>
<dbReference type="InterPro" id="IPR029068">
    <property type="entry name" value="Glyas_Bleomycin-R_OHBP_Dase"/>
</dbReference>
<dbReference type="EMBL" id="MBTG01000001">
    <property type="protein sequence ID" value="OPH62129.1"/>
    <property type="molecule type" value="Genomic_DNA"/>
</dbReference>
<dbReference type="Proteomes" id="UP000190626">
    <property type="component" value="Unassembled WGS sequence"/>
</dbReference>
<proteinExistence type="predicted"/>
<dbReference type="PANTHER" id="PTHR33990">
    <property type="entry name" value="PROTEIN YJDN-RELATED"/>
    <property type="match status" value="1"/>
</dbReference>
<sequence length="128" mass="13827">MAKLTPYIISEDSRAQAAFYISSLGGEVVSVMTHGQMGDESEANKDKVMHMCIAVAGVNLFLSDFAGHSHGNGLSLNLEFASEDEGRDAYTKLSDSGNVQFPFGEAPWGGFFGQFVDKFGVPWMITAH</sequence>